<dbReference type="EMBL" id="JAETXL010000005">
    <property type="protein sequence ID" value="MBL6277850.1"/>
    <property type="molecule type" value="Genomic_DNA"/>
</dbReference>
<name>A0ABS1UNB6_9ACTN</name>
<keyword evidence="3" id="KW-1185">Reference proteome</keyword>
<gene>
    <name evidence="2" type="ORF">JMF97_16975</name>
</gene>
<keyword evidence="1" id="KW-0472">Membrane</keyword>
<organism evidence="2 3">
    <name type="scientific">Micromonospora fiedleri</name>
    <dbReference type="NCBI Taxonomy" id="1157498"/>
    <lineage>
        <taxon>Bacteria</taxon>
        <taxon>Bacillati</taxon>
        <taxon>Actinomycetota</taxon>
        <taxon>Actinomycetes</taxon>
        <taxon>Micromonosporales</taxon>
        <taxon>Micromonosporaceae</taxon>
        <taxon>Micromonospora</taxon>
    </lineage>
</organism>
<keyword evidence="1" id="KW-1133">Transmembrane helix</keyword>
<feature type="transmembrane region" description="Helical" evidence="1">
    <location>
        <begin position="17"/>
        <end position="35"/>
    </location>
</feature>
<comment type="caution">
    <text evidence="2">The sequence shown here is derived from an EMBL/GenBank/DDBJ whole genome shotgun (WGS) entry which is preliminary data.</text>
</comment>
<dbReference type="RefSeq" id="WP_203222398.1">
    <property type="nucleotide sequence ID" value="NZ_JAETXL010000005.1"/>
</dbReference>
<keyword evidence="1" id="KW-0812">Transmembrane</keyword>
<evidence type="ECO:0000313" key="3">
    <source>
        <dbReference type="Proteomes" id="UP000661193"/>
    </source>
</evidence>
<evidence type="ECO:0000313" key="2">
    <source>
        <dbReference type="EMBL" id="MBL6277850.1"/>
    </source>
</evidence>
<sequence>MTNPADLPTARRTTGRVWHLFNLLALANLVLLFTADDTAARVLHAIGTAAFAVAAMATRPPRPARRP</sequence>
<accession>A0ABS1UNB6</accession>
<protein>
    <submittedName>
        <fullName evidence="2">Uncharacterized protein</fullName>
    </submittedName>
</protein>
<evidence type="ECO:0000256" key="1">
    <source>
        <dbReference type="SAM" id="Phobius"/>
    </source>
</evidence>
<reference evidence="2 3" key="1">
    <citation type="submission" date="2021-01" db="EMBL/GenBank/DDBJ databases">
        <title>Genome sequencing of Micromonospora fiedleri MG-37.</title>
        <authorList>
            <person name="Moreland P.E.J."/>
            <person name="Stach J.E.M."/>
        </authorList>
    </citation>
    <scope>NUCLEOTIDE SEQUENCE [LARGE SCALE GENOMIC DNA]</scope>
    <source>
        <strain evidence="2 3">MG-37</strain>
    </source>
</reference>
<feature type="transmembrane region" description="Helical" evidence="1">
    <location>
        <begin position="41"/>
        <end position="58"/>
    </location>
</feature>
<proteinExistence type="predicted"/>
<dbReference type="Proteomes" id="UP000661193">
    <property type="component" value="Unassembled WGS sequence"/>
</dbReference>